<organism evidence="5 6">
    <name type="scientific">Leptospira fluminis</name>
    <dbReference type="NCBI Taxonomy" id="2484979"/>
    <lineage>
        <taxon>Bacteria</taxon>
        <taxon>Pseudomonadati</taxon>
        <taxon>Spirochaetota</taxon>
        <taxon>Spirochaetia</taxon>
        <taxon>Leptospirales</taxon>
        <taxon>Leptospiraceae</taxon>
        <taxon>Leptospira</taxon>
    </lineage>
</organism>
<dbReference type="SMART" id="SM00306">
    <property type="entry name" value="HintN"/>
    <property type="match status" value="1"/>
</dbReference>
<keyword evidence="6" id="KW-1185">Reference proteome</keyword>
<dbReference type="OrthoDB" id="309913at2"/>
<protein>
    <submittedName>
        <fullName evidence="5">TIGR04388 family protein</fullName>
    </submittedName>
</protein>
<dbReference type="SMART" id="SM00305">
    <property type="entry name" value="HintC"/>
    <property type="match status" value="1"/>
</dbReference>
<feature type="domain" description="Hint" evidence="3">
    <location>
        <begin position="2265"/>
        <end position="2310"/>
    </location>
</feature>
<dbReference type="InterPro" id="IPR030934">
    <property type="entry name" value="Intein_C"/>
</dbReference>
<proteinExistence type="predicted"/>
<gene>
    <name evidence="5" type="ORF">EHO61_10160</name>
</gene>
<dbReference type="Proteomes" id="UP000297855">
    <property type="component" value="Unassembled WGS sequence"/>
</dbReference>
<evidence type="ECO:0000313" key="6">
    <source>
        <dbReference type="Proteomes" id="UP000297855"/>
    </source>
</evidence>
<evidence type="ECO:0000259" key="4">
    <source>
        <dbReference type="SMART" id="SM00306"/>
    </source>
</evidence>
<name>A0A4R9GMX5_9LEPT</name>
<dbReference type="InterPro" id="IPR003587">
    <property type="entry name" value="Hint_dom_N"/>
</dbReference>
<keyword evidence="1" id="KW-0175">Coiled coil</keyword>
<dbReference type="SUPFAM" id="SSF51294">
    <property type="entry name" value="Hedgehog/intein (Hint) domain"/>
    <property type="match status" value="1"/>
</dbReference>
<evidence type="ECO:0000313" key="5">
    <source>
        <dbReference type="EMBL" id="TGK17833.1"/>
    </source>
</evidence>
<reference evidence="5" key="1">
    <citation type="journal article" date="2019" name="PLoS Negl. Trop. Dis.">
        <title>Revisiting the worldwide diversity of Leptospira species in the environment.</title>
        <authorList>
            <person name="Vincent A.T."/>
            <person name="Schiettekatte O."/>
            <person name="Bourhy P."/>
            <person name="Veyrier F.J."/>
            <person name="Picardeau M."/>
        </authorList>
    </citation>
    <scope>NUCLEOTIDE SEQUENCE [LARGE SCALE GENOMIC DNA]</scope>
    <source>
        <strain evidence="5">SCS5</strain>
    </source>
</reference>
<dbReference type="PROSITE" id="PS50818">
    <property type="entry name" value="INTEIN_C_TER"/>
    <property type="match status" value="1"/>
</dbReference>
<feature type="coiled-coil region" evidence="1">
    <location>
        <begin position="228"/>
        <end position="269"/>
    </location>
</feature>
<comment type="caution">
    <text evidence="5">The sequence shown here is derived from an EMBL/GenBank/DDBJ whole genome shotgun (WGS) entry which is preliminary data.</text>
</comment>
<dbReference type="EMBL" id="RQEV01000011">
    <property type="protein sequence ID" value="TGK17833.1"/>
    <property type="molecule type" value="Genomic_DNA"/>
</dbReference>
<dbReference type="CDD" id="cd00081">
    <property type="entry name" value="Hint"/>
    <property type="match status" value="1"/>
</dbReference>
<evidence type="ECO:0000256" key="2">
    <source>
        <dbReference type="SAM" id="MobiDB-lite"/>
    </source>
</evidence>
<feature type="region of interest" description="Disordered" evidence="2">
    <location>
        <begin position="2731"/>
        <end position="2763"/>
    </location>
</feature>
<dbReference type="PROSITE" id="PS50817">
    <property type="entry name" value="INTEIN_N_TER"/>
    <property type="match status" value="1"/>
</dbReference>
<dbReference type="NCBIfam" id="TIGR01443">
    <property type="entry name" value="intein_Cterm"/>
    <property type="match status" value="1"/>
</dbReference>
<dbReference type="InterPro" id="IPR036844">
    <property type="entry name" value="Hint_dom_sf"/>
</dbReference>
<evidence type="ECO:0000256" key="1">
    <source>
        <dbReference type="SAM" id="Coils"/>
    </source>
</evidence>
<feature type="domain" description="Hint" evidence="4">
    <location>
        <begin position="2129"/>
        <end position="2224"/>
    </location>
</feature>
<dbReference type="Pfam" id="PF07591">
    <property type="entry name" value="PT-HINT"/>
    <property type="match status" value="1"/>
</dbReference>
<dbReference type="NCBIfam" id="TIGR04388">
    <property type="entry name" value="Lepto_longest"/>
    <property type="match status" value="2"/>
</dbReference>
<evidence type="ECO:0000259" key="3">
    <source>
        <dbReference type="SMART" id="SM00305"/>
    </source>
</evidence>
<dbReference type="GO" id="GO:0016539">
    <property type="term" value="P:intein-mediated protein splicing"/>
    <property type="evidence" value="ECO:0007669"/>
    <property type="project" value="InterPro"/>
</dbReference>
<dbReference type="InterPro" id="IPR030885">
    <property type="entry name" value="Lepto_longest"/>
</dbReference>
<dbReference type="InterPro" id="IPR003586">
    <property type="entry name" value="Hint_dom_C"/>
</dbReference>
<dbReference type="Gene3D" id="2.170.16.10">
    <property type="entry name" value="Hedgehog/Intein (Hint) domain"/>
    <property type="match status" value="1"/>
</dbReference>
<sequence length="2784" mass="302554">MLVGLFFRIRAFLNPRPGRSFFFRVFLYSVLASLFVLDGKLTSQPVNVPQLNPQTYNWQQWQNQLQATYSVAGNSHNINSWDAIVLQSYGVLQSQWEAQVQAQISNVVSGVNTQDSFQSVQDYKNYVYDSLESQASSLLTQWQRDAEFAIQTQRDQFIDAYYGGNVATVTNLKNQFDAEFQSLLNGGKPTLNGGQSADTSLLTNNQQSLNALEQQWYSQFNSNLQNGLWNYEQALQSLNTNYQNLLAQINQTQAQYQAYLQQIQSYESSVKDQVNQTVMGYQQFLNGNDLFWNTATALKDTASGAAISAVCTSGNCTNYTYDTTANQFVSSCPSGDTCVQLLYDLTNATYVNPSCPATATSGCTTLATIHTSLNADGKAFQNLINNIETAITQGKTGLAIFDQTTSQMLSYPQSCLNTGEVCGQGWYDSTQQKFLTSATCPTGDTCYQAIVDSTNPAALTGQYFANSCPASDPNCVSCPSGSSGQDTCQIQTMEVSLVYAATTLSNFLQQEIANAQGQVALYQAGGSASVSVPNGYSDLPTVANPFATVSNVFSVTRQDFLNGNANSSGAVGLAWNIVKYVLGQETQAQFANYLENAYSASLSAGGSASCNPDTSSYYYNDSYRVNDYNPACLASWFGSLGPGSLITGINAADLTAFQDTRYQGNMAGGSNNWGVDPAYCHDWLGCYGNIFTGAPAIAGANQTFSSNRTIGQTPGTNFYDYWEDESGCYGWPLICGVGMVQWQEDGIAINLNYQVSNFNSGANATTWQNLATQLQSFAYNWDQNVLPSITNWTGQVSTFQAQYASWQLKEQTLLSQAQADYATGLQNLQNSETNWLSQMNQLQSKATADFASVNRKLQDSRNQADANLLAQELFGVLNPNSISSGTDLSQTPSSGIITSSLFANVSSGLQSTNAQGQYGNLNFNLLANFAGSLNQAMSGISNLTLLSSTNNALLNDRMSYMQQMANSLAQERTFTQNGQDQLLRDNGHLATKRGDDGKTYLTDQDGNYIQYCDPTSGVCGHETIDQFITSKCGNDLMSSVCSGYTTLKYANVHVDSNGNILMDQATYTGAADGQGDNVANYRFGQYNQHISVGPPPAFLLGHGGGVGNLFDTSNSYNEAGRISEVISASFNGVNNFFANSNYSNAILSKLAGYDALNSANETKASMSASDQAQKAGMVADFIESVFLGGMSTKQWIAHETHNMVQSLYATALVNTFHLSPEAASFLAGAYLDHEAYKSAEHHLQGLTGVRNVLQALGPLDPLMYMEGDLLYKLGGGIFRPDDMAAISQWRNDKTAVYGLLMTEYGKSQGWSPDVIQLASQLATDFARQNDAKTELGMRGQALSLGRLERSVAAMEASIEGPISEAIGFAAEAAARTLSNAHLISQREEKDFDKNLRSAINSVKLTDEKNAITQWHNDQIQAAEFATAQIGKQNGWSADEIAKMQQIVGSYMKHKEAQREFGETSAMFSLGRIEGQLRLAASNVEGPLAEIENALLKPGLEVFRDLHLISNGDYKKIEGNLRKDVDATKLREYKDDEKAWQQEKIELAKTSIEIYGNQAGWDPAYTKQMEQIVGDYLTREQAKAELRKLDAAKIVLTGGTSLLDKALFKGGLGVLEAKVYRGALTTFADVGKAFGLFSKSDVKSIYRQSKDWSDTVTGAALQAQSEVGMVNKSFLKQKARELFFDAIARSMDPNGSEQEVENFASLLRGYMDHREAKKQARQERVNEAAQAVELAASILITVASSGTASETLLETIASITNDIKNVATLATDGMSAMRIARAVAVVANIATQTIVGEEQGGTNGAIAGFLNGMISSVTMAGKIPYTGFVTWTSHRNADLLMGEDEQKGGWGGGAGFSVGDVTVGASFAPGSGVDVNVNYAGGLLPKGSFVGIDYNAGSGNYTLNGGYDVYSKGGNHYGLAMSASKDGQASVGAFYNYESGNRKIGTNGATINFSNSGNFDVSGQFRGTNVATMDFDTNTHRYKVQGNDNFINELSTNLIQEHAGENRQESIKPTAEAIGHVLSERGVIQESTVQKMVAEGHGEEVLAMYDKYKSDMIEKVGQKGWENILGESAKSIQEKYGVDISVNKGASAEGTLESLWSRVKSDALLALGVSDVGGARSTGSKSFEFDTCFVAGTLVYTKEGYKGIEKIQVGDWVLSHNEKTGQLSFQRVTETYIHDVPLVHKITYHNGIVVETTWNHPFYVKGSGWTQVKDLSPEDRSVTLASIQNSVILEGRNQGVAIGASLASLGGQASNTVAPSWSETYAGTIGIRKVEEIRRPEKVYNIEVEGNHSYFVTKSRVLVHNYTQQIQDILDGKGILTEDNSKLMGGIAGYDKSGSPIYEKSKATIADKLRALGKIEEFNYGGSKWEKTSGNSKDYVSFSTKSNPYGKPEELIFHKENGELKILQRQYHEGKWYEASSTNLDVLKQSVAGFKTDDASAMTYATNVLGERGAKGGKYDDGKPKVAIVRDPVTGEAKFSETATGRKSVEIQIPTGNPKEPLIGKLLMGDVARTQRETRGDYSEKGKPKMIIEYDLRDPKQREAYKRDANAAIGKDGGHLLDESICYVASYSTNERFADIPTGELARKIGYKAAEQGKRTSNLTAKDAKVMLKEFGLTVKENDIYEYKENKEGTNQSQLYDWVKNQIENGKTVNVPGDLDASYRKSQGKKAMGHWIEIVGFVDGPPGKRGYMVNDSWGDLTKHYSKEKGGQDGRLVFYPADDPTIADLAPSGGAYSITKDDGQPDGLPDKSQTPSKGFRKRNSNWFGDIGGGASKIWHWFTGGNQ</sequence>
<accession>A0A4R9GMX5</accession>
<dbReference type="InterPro" id="IPR006141">
    <property type="entry name" value="Intein_N"/>
</dbReference>